<gene>
    <name evidence="3" type="ORF">NIIDMKKI_00780</name>
</gene>
<evidence type="ECO:0000313" key="3">
    <source>
        <dbReference type="EMBL" id="BCI84872.1"/>
    </source>
</evidence>
<name>A0A7G1I571_MYCKA</name>
<dbReference type="FunFam" id="3.30.10.20:FF:000005">
    <property type="entry name" value="Bifunctional membrane-associatedpenicillin-binding protein 1A/1B"/>
    <property type="match status" value="1"/>
</dbReference>
<dbReference type="InterPro" id="IPR005543">
    <property type="entry name" value="PASTA_dom"/>
</dbReference>
<sequence>MKPIANNFGEVHLPPTDPRYVEGSAASRVPSVAGLDVDQARMRLKDAGFQVADQPNAVNSTAKYGEVVGTSPSGQTIPGSIVTIQISNGIPPPPPPPPEDAPPVPVGSQVIEIPGLPPITIPLLAPPPPP</sequence>
<dbReference type="SMART" id="SM00740">
    <property type="entry name" value="PASTA"/>
    <property type="match status" value="1"/>
</dbReference>
<accession>A0A7G1I571</accession>
<feature type="region of interest" description="Disordered" evidence="1">
    <location>
        <begin position="87"/>
        <end position="111"/>
    </location>
</feature>
<feature type="compositionally biased region" description="Pro residues" evidence="1">
    <location>
        <begin position="90"/>
        <end position="105"/>
    </location>
</feature>
<dbReference type="AlphaFoldDB" id="A0A7G1I571"/>
<organism evidence="3 4">
    <name type="scientific">Mycobacterium kansasii</name>
    <dbReference type="NCBI Taxonomy" id="1768"/>
    <lineage>
        <taxon>Bacteria</taxon>
        <taxon>Bacillati</taxon>
        <taxon>Actinomycetota</taxon>
        <taxon>Actinomycetes</taxon>
        <taxon>Mycobacteriales</taxon>
        <taxon>Mycobacteriaceae</taxon>
        <taxon>Mycobacterium</taxon>
    </lineage>
</organism>
<reference evidence="3 4" key="1">
    <citation type="submission" date="2020-07" db="EMBL/GenBank/DDBJ databases">
        <title>Mycobacterium kansasii (former subtype) with zoonotic potential isolated from diseased indoor pet cat, Japan.</title>
        <authorList>
            <person name="Fukano H."/>
            <person name="Terazono T."/>
            <person name="Hoshino Y."/>
        </authorList>
    </citation>
    <scope>NUCLEOTIDE SEQUENCE [LARGE SCALE GENOMIC DNA]</scope>
    <source>
        <strain evidence="3 4">Kuro-I</strain>
    </source>
</reference>
<protein>
    <recommendedName>
        <fullName evidence="2">PASTA domain-containing protein</fullName>
    </recommendedName>
</protein>
<keyword evidence="4" id="KW-1185">Reference proteome</keyword>
<proteinExistence type="predicted"/>
<dbReference type="PROSITE" id="PS51178">
    <property type="entry name" value="PASTA"/>
    <property type="match status" value="1"/>
</dbReference>
<evidence type="ECO:0000256" key="1">
    <source>
        <dbReference type="SAM" id="MobiDB-lite"/>
    </source>
</evidence>
<dbReference type="Gene3D" id="3.30.10.20">
    <property type="match status" value="1"/>
</dbReference>
<dbReference type="EMBL" id="AP023343">
    <property type="protein sequence ID" value="BCI84872.1"/>
    <property type="molecule type" value="Genomic_DNA"/>
</dbReference>
<evidence type="ECO:0000313" key="4">
    <source>
        <dbReference type="Proteomes" id="UP000516380"/>
    </source>
</evidence>
<dbReference type="Pfam" id="PF03793">
    <property type="entry name" value="PASTA"/>
    <property type="match status" value="1"/>
</dbReference>
<feature type="domain" description="PASTA" evidence="2">
    <location>
        <begin position="23"/>
        <end position="88"/>
    </location>
</feature>
<dbReference type="Proteomes" id="UP000516380">
    <property type="component" value="Chromosome"/>
</dbReference>
<dbReference type="CDD" id="cd06577">
    <property type="entry name" value="PASTA_pknB"/>
    <property type="match status" value="1"/>
</dbReference>
<evidence type="ECO:0000259" key="2">
    <source>
        <dbReference type="PROSITE" id="PS51178"/>
    </source>
</evidence>